<comment type="caution">
    <text evidence="3">The sequence shown here is derived from an EMBL/GenBank/DDBJ whole genome shotgun (WGS) entry which is preliminary data.</text>
</comment>
<protein>
    <recommendedName>
        <fullName evidence="2">START domain-containing protein</fullName>
    </recommendedName>
</protein>
<organism evidence="3 4">
    <name type="scientific">Mucor saturninus</name>
    <dbReference type="NCBI Taxonomy" id="64648"/>
    <lineage>
        <taxon>Eukaryota</taxon>
        <taxon>Fungi</taxon>
        <taxon>Fungi incertae sedis</taxon>
        <taxon>Mucoromycota</taxon>
        <taxon>Mucoromycotina</taxon>
        <taxon>Mucoromycetes</taxon>
        <taxon>Mucorales</taxon>
        <taxon>Mucorineae</taxon>
        <taxon>Mucoraceae</taxon>
        <taxon>Mucor</taxon>
    </lineage>
</organism>
<dbReference type="InterPro" id="IPR023393">
    <property type="entry name" value="START-like_dom_sf"/>
</dbReference>
<dbReference type="InterPro" id="IPR041036">
    <property type="entry name" value="GH5_C"/>
</dbReference>
<keyword evidence="4" id="KW-1185">Reference proteome</keyword>
<reference evidence="3" key="1">
    <citation type="submission" date="2020-12" db="EMBL/GenBank/DDBJ databases">
        <title>Metabolic potential, ecology and presence of endohyphal bacteria is reflected in genomic diversity of Mucoromycotina.</title>
        <authorList>
            <person name="Muszewska A."/>
            <person name="Okrasinska A."/>
            <person name="Steczkiewicz K."/>
            <person name="Drgas O."/>
            <person name="Orlowska M."/>
            <person name="Perlinska-Lenart U."/>
            <person name="Aleksandrzak-Piekarczyk T."/>
            <person name="Szatraj K."/>
            <person name="Zielenkiewicz U."/>
            <person name="Pilsyk S."/>
            <person name="Malc E."/>
            <person name="Mieczkowski P."/>
            <person name="Kruszewska J.S."/>
            <person name="Biernat P."/>
            <person name="Pawlowska J."/>
        </authorList>
    </citation>
    <scope>NUCLEOTIDE SEQUENCE</scope>
    <source>
        <strain evidence="3">WA0000017839</strain>
    </source>
</reference>
<dbReference type="PANTHER" id="PTHR19308">
    <property type="entry name" value="PHOSPHATIDYLCHOLINE TRANSFER PROTEIN"/>
    <property type="match status" value="1"/>
</dbReference>
<sequence>MTHSLLQQSFNHNDLANEWEEAFQNKTNNQSQFSHYNAIFSDDEEDEPQNKLTSRWLQPENNLIPCSSSGYIDPVLSSSTYHIHQADNALLLLKHVVLEDGWKKALKHKSGVIVHMKNGIHKGDKTPIFKGEAIIQGFSPQAIFYVIGMRKLWDEQYEDGNLVENLNDTTSLTYEVMKPTTTSKSRDLALVEKIECTQNGAIVFACTSVETPRIPRMSGRTRVNTKLQGWILEPLQGGPNPATKVVFVVQESMKGWVPGFAKKTLARRPLVIAKVAEYLERKTERMRNQPVKSNQLQAITSGHSRRPSVMSNTLPLFNHNRLPPVAPPHESNQHSILLSSTLPSAKKHIKFIDTIDQDINSNSSTTTESSPQSKPSQLPPVKQHLYPSHRHPIQKVESIQLLKKLTFSNDNWSLTKESGTNKHYVLNSNILTDDDELMNYQGDLGVTKRKVPFIRADGVIQGGWTAEQLCSVIHCFGSRKIWDASFEGGQTVERFSQKEYLVQWYLSSSLPIANVDLSAITSIESDPITGTVYTATSSVVDQQVPPDETGHRIRAYSDLYGWVFRPKFDQQGRTLSVGVSFVCNMDFKYTIPNQVLQSWIDSMLESIVHVDRYLTNYGCPPYIRRIAGKVVREDFDANSSKYEIVFIVKHQPSNSYRARKQNQQTVWCTDIRVHKTMFPHGLDIRVVPEHAVRIEVSPKDQRSIKIFTMDEAMEGKQMTFTLQPLLDGHSATYKVNDKVFNPKQPLPVIEPVAREPVVRELAVKKSVPKEPVDKAATLVTEPPVSPAVAPIITAPAEQAKTSLPVITTTTTTVTTEAEIIKDETSTVPLKLPQGYLLVPEHQNNNIIMITDDLSFNGQQISVIFLAMVICYYMGKFTSCSSC</sequence>
<dbReference type="PROSITE" id="PS50848">
    <property type="entry name" value="START"/>
    <property type="match status" value="2"/>
</dbReference>
<feature type="domain" description="START" evidence="2">
    <location>
        <begin position="400"/>
        <end position="598"/>
    </location>
</feature>
<dbReference type="OrthoDB" id="196858at2759"/>
<gene>
    <name evidence="3" type="ORF">INT47_001221</name>
</gene>
<dbReference type="Pfam" id="PF01852">
    <property type="entry name" value="START"/>
    <property type="match status" value="1"/>
</dbReference>
<dbReference type="Pfam" id="PF18564">
    <property type="entry name" value="Glyco_hydro_5_C"/>
    <property type="match status" value="1"/>
</dbReference>
<dbReference type="Proteomes" id="UP000603453">
    <property type="component" value="Unassembled WGS sequence"/>
</dbReference>
<evidence type="ECO:0000256" key="1">
    <source>
        <dbReference type="SAM" id="MobiDB-lite"/>
    </source>
</evidence>
<dbReference type="EMBL" id="JAEPRD010000002">
    <property type="protein sequence ID" value="KAG2213952.1"/>
    <property type="molecule type" value="Genomic_DNA"/>
</dbReference>
<name>A0A8H7VCP0_9FUNG</name>
<dbReference type="InterPro" id="IPR002913">
    <property type="entry name" value="START_lipid-bd_dom"/>
</dbReference>
<proteinExistence type="predicted"/>
<dbReference type="SUPFAM" id="SSF55961">
    <property type="entry name" value="Bet v1-like"/>
    <property type="match status" value="2"/>
</dbReference>
<accession>A0A8H7VCP0</accession>
<dbReference type="GO" id="GO:0008289">
    <property type="term" value="F:lipid binding"/>
    <property type="evidence" value="ECO:0007669"/>
    <property type="project" value="InterPro"/>
</dbReference>
<dbReference type="InterPro" id="IPR051213">
    <property type="entry name" value="START_lipid_transfer"/>
</dbReference>
<evidence type="ECO:0000259" key="2">
    <source>
        <dbReference type="PROSITE" id="PS50848"/>
    </source>
</evidence>
<evidence type="ECO:0000313" key="4">
    <source>
        <dbReference type="Proteomes" id="UP000603453"/>
    </source>
</evidence>
<feature type="region of interest" description="Disordered" evidence="1">
    <location>
        <begin position="359"/>
        <end position="384"/>
    </location>
</feature>
<dbReference type="CDD" id="cd00177">
    <property type="entry name" value="START"/>
    <property type="match status" value="1"/>
</dbReference>
<feature type="compositionally biased region" description="Low complexity" evidence="1">
    <location>
        <begin position="360"/>
        <end position="383"/>
    </location>
</feature>
<feature type="domain" description="START" evidence="2">
    <location>
        <begin position="99"/>
        <end position="289"/>
    </location>
</feature>
<evidence type="ECO:0000313" key="3">
    <source>
        <dbReference type="EMBL" id="KAG2213952.1"/>
    </source>
</evidence>
<dbReference type="GO" id="GO:0005737">
    <property type="term" value="C:cytoplasm"/>
    <property type="evidence" value="ECO:0007669"/>
    <property type="project" value="UniProtKB-ARBA"/>
</dbReference>
<dbReference type="PANTHER" id="PTHR19308:SF14">
    <property type="entry name" value="START DOMAIN-CONTAINING PROTEIN"/>
    <property type="match status" value="1"/>
</dbReference>
<dbReference type="Gene3D" id="3.30.530.20">
    <property type="match status" value="2"/>
</dbReference>
<dbReference type="AlphaFoldDB" id="A0A8H7VCP0"/>